<dbReference type="AlphaFoldDB" id="A0A132EPK6"/>
<protein>
    <submittedName>
        <fullName evidence="1">Uncharacterized protein</fullName>
    </submittedName>
</protein>
<gene>
    <name evidence="1" type="ORF">WT57_05050</name>
</gene>
<evidence type="ECO:0000313" key="1">
    <source>
        <dbReference type="EMBL" id="KWF55847.1"/>
    </source>
</evidence>
<dbReference type="Proteomes" id="UP000061512">
    <property type="component" value="Unassembled WGS sequence"/>
</dbReference>
<reference evidence="1 2" key="1">
    <citation type="submission" date="2015-11" db="EMBL/GenBank/DDBJ databases">
        <title>Expanding the genomic diversity of Burkholderia species for the development of highly accurate diagnostics.</title>
        <authorList>
            <person name="Sahl J."/>
            <person name="Keim P."/>
            <person name="Wagner D."/>
        </authorList>
    </citation>
    <scope>NUCLEOTIDE SEQUENCE [LARGE SCALE GENOMIC DNA]</scope>
    <source>
        <strain evidence="1 2">MSMB574WGS</strain>
    </source>
</reference>
<evidence type="ECO:0000313" key="2">
    <source>
        <dbReference type="Proteomes" id="UP000061512"/>
    </source>
</evidence>
<organism evidence="1 2">
    <name type="scientific">Burkholderia pseudomultivorans</name>
    <dbReference type="NCBI Taxonomy" id="1207504"/>
    <lineage>
        <taxon>Bacteria</taxon>
        <taxon>Pseudomonadati</taxon>
        <taxon>Pseudomonadota</taxon>
        <taxon>Betaproteobacteria</taxon>
        <taxon>Burkholderiales</taxon>
        <taxon>Burkholderiaceae</taxon>
        <taxon>Burkholderia</taxon>
        <taxon>Burkholderia cepacia complex</taxon>
    </lineage>
</organism>
<dbReference type="EMBL" id="LPJX01000077">
    <property type="protein sequence ID" value="KWF55847.1"/>
    <property type="molecule type" value="Genomic_DNA"/>
</dbReference>
<accession>A0A132EPK6</accession>
<sequence>MTLSELFRAIRQPYADLLAKAATQLPAHIEPACRHADGTLATEGPLALPWRADYIPTEGEAAGRPARIDSFSRLEFEPISFEVEAATVSIGPFAWDRATIEVDGLAENATIDLFKSWFCAWFDADDARAPGEDGLHGVVHSLSEPARIEEGWRVNVDFGSAPETAAEDVLFRLVDAGATRISLGSGDHDDEAGRRRC</sequence>
<proteinExistence type="predicted"/>
<name>A0A132EPK6_9BURK</name>
<comment type="caution">
    <text evidence="1">The sequence shown here is derived from an EMBL/GenBank/DDBJ whole genome shotgun (WGS) entry which is preliminary data.</text>
</comment>